<comment type="caution">
    <text evidence="1">The sequence shown here is derived from an EMBL/GenBank/DDBJ whole genome shotgun (WGS) entry which is preliminary data.</text>
</comment>
<dbReference type="RefSeq" id="WP_186977244.1">
    <property type="nucleotide sequence ID" value="NZ_JACOOH010000007.1"/>
</dbReference>
<name>A0ABR7D3M1_9BACT</name>
<dbReference type="Proteomes" id="UP000646484">
    <property type="component" value="Unassembled WGS sequence"/>
</dbReference>
<accession>A0ABR7D3M1</accession>
<protein>
    <recommendedName>
        <fullName evidence="3">Major fimbrial subunit protein N-terminal domain-containing protein</fullName>
    </recommendedName>
</protein>
<dbReference type="EMBL" id="JACOOH010000007">
    <property type="protein sequence ID" value="MBC5622499.1"/>
    <property type="molecule type" value="Genomic_DNA"/>
</dbReference>
<gene>
    <name evidence="1" type="ORF">H8S64_15485</name>
</gene>
<evidence type="ECO:0000313" key="2">
    <source>
        <dbReference type="Proteomes" id="UP000646484"/>
    </source>
</evidence>
<organism evidence="1 2">
    <name type="scientific">Butyricimonas hominis</name>
    <dbReference type="NCBI Taxonomy" id="2763032"/>
    <lineage>
        <taxon>Bacteria</taxon>
        <taxon>Pseudomonadati</taxon>
        <taxon>Bacteroidota</taxon>
        <taxon>Bacteroidia</taxon>
        <taxon>Bacteroidales</taxon>
        <taxon>Odoribacteraceae</taxon>
        <taxon>Butyricimonas</taxon>
    </lineage>
</organism>
<proteinExistence type="predicted"/>
<reference evidence="1 2" key="1">
    <citation type="submission" date="2020-08" db="EMBL/GenBank/DDBJ databases">
        <title>Genome public.</title>
        <authorList>
            <person name="Liu C."/>
            <person name="Sun Q."/>
        </authorList>
    </citation>
    <scope>NUCLEOTIDE SEQUENCE [LARGE SCALE GENOMIC DNA]</scope>
    <source>
        <strain evidence="1 2">NSJ-56</strain>
    </source>
</reference>
<dbReference type="Gene3D" id="2.60.40.3380">
    <property type="match status" value="1"/>
</dbReference>
<dbReference type="Gene3D" id="2.60.40.2580">
    <property type="match status" value="1"/>
</dbReference>
<sequence length="469" mass="51686">MKNNILHIVFTLVFLVSCISERSEKDEDMAGGTRGMMSIEVLVDGADEHDYVHTARFITFDDVSVFPVIDINEVVAFDTKEQDAKKFGTTLEVSSNPDKMLVVVVNEPGTMTAALEAVTFPSELEDLIFQMGDAFNFNHTLPASSGLPMTGVKRKITVTEGNTTREKINLERGVARVELWLKKEDAVAFARLTNSFRVLLEKTYTGGYLVAGTEADGTRFQTGADVENNFGRMLIPASDYEYVGWFYGASNPLELDDTKQLICAFYTPERTCSAPGDVDKLVLDIIGLSTPDGLRDSRTILSEFSPEGGGNVQALTEIRRNNVYRIVGIVKEKTVQFEHTVIPWSDAGQGIIIDPQCFLRVSRDNLYISNDGKSVIITTETNYDRADRGFPKGIQLGTVSYYDKNGDLLAPSHVQSDWLQVAMSEVAGSLLQKLTFTVSGNLSSVDIGCYAVVEIKAGNLTKEVRVTRS</sequence>
<dbReference type="PROSITE" id="PS51257">
    <property type="entry name" value="PROKAR_LIPOPROTEIN"/>
    <property type="match status" value="1"/>
</dbReference>
<evidence type="ECO:0008006" key="3">
    <source>
        <dbReference type="Google" id="ProtNLM"/>
    </source>
</evidence>
<evidence type="ECO:0000313" key="1">
    <source>
        <dbReference type="EMBL" id="MBC5622499.1"/>
    </source>
</evidence>
<keyword evidence="2" id="KW-1185">Reference proteome</keyword>